<gene>
    <name evidence="2" type="ORF">HNR59_002135</name>
</gene>
<reference evidence="2 3" key="1">
    <citation type="submission" date="2020-08" db="EMBL/GenBank/DDBJ databases">
        <title>Genomic Encyclopedia of Type Strains, Phase IV (KMG-IV): sequencing the most valuable type-strain genomes for metagenomic binning, comparative biology and taxonomic classification.</title>
        <authorList>
            <person name="Goeker M."/>
        </authorList>
    </citation>
    <scope>NUCLEOTIDE SEQUENCE [LARGE SCALE GENOMIC DNA]</scope>
    <source>
        <strain evidence="2 3">DSM 11099</strain>
    </source>
</reference>
<accession>A0A7W9S2P4</accession>
<protein>
    <submittedName>
        <fullName evidence="2">CubicO group peptidase (Beta-lactamase class C family)</fullName>
    </submittedName>
</protein>
<sequence length="401" mass="45410">MTDGTNERLRNPMSPGAPIIPRNEWDYPPYHRWTFQHIREMTPTAQIWRGPGPVLPLPSAPVDIDQVKFETSGTTHTIAEFLDGSFTDGFLVLWRGNIVAERYMNGMRPHGQHLAMSVTKSIVATLFGVVHGKGLVDTRAQVTHYLPELAATAYRGATVQHLLDMTAGVTFDESYTTEGSHMQKLDHACGWKPITRPDWPKTMWELIITLTEQERPHGSQFSYRSIETDILALVLERTTGTSLAELLSSELWAPMGAEEDAYITVDPAGMALADGGFNATLRDMARFALLHLNRGWVNHRQVVPEEWISECRNGGNPDLYTGVYRTSLPDGAYHNQFWIEDQQRRAYMCRGTFGQFIYMDPQSEFGVVKLSTWPEFVSSERTIETLAAFHAIRDYLERECL</sequence>
<feature type="domain" description="Beta-lactamase-related" evidence="1">
    <location>
        <begin position="90"/>
        <end position="387"/>
    </location>
</feature>
<organism evidence="2 3">
    <name type="scientific">Aquamicrobium lusatiense</name>
    <dbReference type="NCBI Taxonomy" id="89772"/>
    <lineage>
        <taxon>Bacteria</taxon>
        <taxon>Pseudomonadati</taxon>
        <taxon>Pseudomonadota</taxon>
        <taxon>Alphaproteobacteria</taxon>
        <taxon>Hyphomicrobiales</taxon>
        <taxon>Phyllobacteriaceae</taxon>
        <taxon>Aquamicrobium</taxon>
    </lineage>
</organism>
<dbReference type="PANTHER" id="PTHR43283">
    <property type="entry name" value="BETA-LACTAMASE-RELATED"/>
    <property type="match status" value="1"/>
</dbReference>
<proteinExistence type="predicted"/>
<evidence type="ECO:0000259" key="1">
    <source>
        <dbReference type="Pfam" id="PF00144"/>
    </source>
</evidence>
<dbReference type="Proteomes" id="UP000533306">
    <property type="component" value="Unassembled WGS sequence"/>
</dbReference>
<dbReference type="PANTHER" id="PTHR43283:SF7">
    <property type="entry name" value="BETA-LACTAMASE-RELATED DOMAIN-CONTAINING PROTEIN"/>
    <property type="match status" value="1"/>
</dbReference>
<evidence type="ECO:0000313" key="3">
    <source>
        <dbReference type="Proteomes" id="UP000533306"/>
    </source>
</evidence>
<dbReference type="InterPro" id="IPR050789">
    <property type="entry name" value="Diverse_Enzym_Activities"/>
</dbReference>
<comment type="caution">
    <text evidence="2">The sequence shown here is derived from an EMBL/GenBank/DDBJ whole genome shotgun (WGS) entry which is preliminary data.</text>
</comment>
<dbReference type="Pfam" id="PF00144">
    <property type="entry name" value="Beta-lactamase"/>
    <property type="match status" value="1"/>
</dbReference>
<dbReference type="EMBL" id="JACHEU010000001">
    <property type="protein sequence ID" value="MBB6012790.1"/>
    <property type="molecule type" value="Genomic_DNA"/>
</dbReference>
<dbReference type="SUPFAM" id="SSF56601">
    <property type="entry name" value="beta-lactamase/transpeptidase-like"/>
    <property type="match status" value="1"/>
</dbReference>
<dbReference type="RefSeq" id="WP_183829685.1">
    <property type="nucleotide sequence ID" value="NZ_JACHEU010000001.1"/>
</dbReference>
<keyword evidence="3" id="KW-1185">Reference proteome</keyword>
<name>A0A7W9S2P4_9HYPH</name>
<evidence type="ECO:0000313" key="2">
    <source>
        <dbReference type="EMBL" id="MBB6012790.1"/>
    </source>
</evidence>
<dbReference type="AlphaFoldDB" id="A0A7W9S2P4"/>
<dbReference type="Gene3D" id="3.40.710.10">
    <property type="entry name" value="DD-peptidase/beta-lactamase superfamily"/>
    <property type="match status" value="1"/>
</dbReference>
<dbReference type="InterPro" id="IPR001466">
    <property type="entry name" value="Beta-lactam-related"/>
</dbReference>
<dbReference type="InterPro" id="IPR012338">
    <property type="entry name" value="Beta-lactam/transpept-like"/>
</dbReference>